<organism evidence="4 5">
    <name type="scientific">Coleophoma cylindrospora</name>
    <dbReference type="NCBI Taxonomy" id="1849047"/>
    <lineage>
        <taxon>Eukaryota</taxon>
        <taxon>Fungi</taxon>
        <taxon>Dikarya</taxon>
        <taxon>Ascomycota</taxon>
        <taxon>Pezizomycotina</taxon>
        <taxon>Leotiomycetes</taxon>
        <taxon>Helotiales</taxon>
        <taxon>Dermateaceae</taxon>
        <taxon>Coleophoma</taxon>
    </lineage>
</organism>
<comment type="subcellular location">
    <subcellularLocation>
        <location evidence="1">Endoplasmic reticulum membrane</location>
        <topology evidence="1">Multi-pass membrane protein</topology>
    </subcellularLocation>
</comment>
<dbReference type="GO" id="GO:0098826">
    <property type="term" value="C:endoplasmic reticulum tubular network membrane"/>
    <property type="evidence" value="ECO:0007669"/>
    <property type="project" value="UniProtKB-UniRule"/>
</dbReference>
<comment type="domain">
    <text evidence="1">The C4-type zinc finger motif is necessary both for its ER three-way tubular junction localization and formation.</text>
</comment>
<evidence type="ECO:0000313" key="4">
    <source>
        <dbReference type="EMBL" id="RDW62048.1"/>
    </source>
</evidence>
<sequence>MVSLWPWKGEDNSPASFEKTLSALAVKITDSQQQLDQLRTRGRRFKALWTLYTSFVYLLAFLILFLVVGWKNWTPMEYTMIAGSPVVIYLVRSALTAYYNYRVESVTLRLEEHQTERTKTIEKLKAATKYNSTQELLEKYGAAPPKKVSPKPKKENTPSKSPRNVQRQPSRTSMGPPATANIPQMNSPQMNSPPGQPSTPQPIQRSPPPFMPQASPSTPQVRPESPGFAPNAFSAPPQYAHGGETAVEGHWYDRVLDLLMGEDETSPKNRMVLICQHCKLVNGQAPPGTKRPQDLGKWRCFGCGGWNGEEDEGLQAVKEIKKRIETEEKNEPVPAPSPEKTAEEELGEDSDELVVVEDEEDESPEEPPKSKKGRPKSSRKKA</sequence>
<proteinExistence type="inferred from homology"/>
<dbReference type="PANTHER" id="PTHR22166:SF12">
    <property type="entry name" value="ENDOPLASMIC RETICULUM JUNCTION FORMATION PROTEIN LUNAPARK"/>
    <property type="match status" value="1"/>
</dbReference>
<feature type="region of interest" description="Disordered" evidence="2">
    <location>
        <begin position="323"/>
        <end position="382"/>
    </location>
</feature>
<protein>
    <recommendedName>
        <fullName evidence="1">Endoplasmic reticulum junction formation protein lunapark</fullName>
    </recommendedName>
</protein>
<feature type="compositionally biased region" description="Pro residues" evidence="2">
    <location>
        <begin position="194"/>
        <end position="211"/>
    </location>
</feature>
<feature type="domain" description="Lunapark zinc ribbon" evidence="3">
    <location>
        <begin position="251"/>
        <end position="307"/>
    </location>
</feature>
<dbReference type="GO" id="GO:0008270">
    <property type="term" value="F:zinc ion binding"/>
    <property type="evidence" value="ECO:0007669"/>
    <property type="project" value="UniProtKB-KW"/>
</dbReference>
<keyword evidence="1" id="KW-0256">Endoplasmic reticulum</keyword>
<dbReference type="InterPro" id="IPR040115">
    <property type="entry name" value="Lnp"/>
</dbReference>
<feature type="transmembrane region" description="Helical" evidence="1">
    <location>
        <begin position="47"/>
        <end position="68"/>
    </location>
</feature>
<dbReference type="PANTHER" id="PTHR22166">
    <property type="entry name" value="ENDOPLASMIC RETICULUM JUNCTION FORMATION PROTEIN LUNAPARK"/>
    <property type="match status" value="1"/>
</dbReference>
<reference evidence="4 5" key="1">
    <citation type="journal article" date="2018" name="IMA Fungus">
        <title>IMA Genome-F 9: Draft genome sequence of Annulohypoxylon stygium, Aspergillus mulundensis, Berkeleyomyces basicola (syn. Thielaviopsis basicola), Ceratocystis smalleyi, two Cercospora beticola strains, Coleophoma cylindrospora, Fusarium fracticaudum, Phialophora cf. hyalina, and Morchella septimelata.</title>
        <authorList>
            <person name="Wingfield B.D."/>
            <person name="Bills G.F."/>
            <person name="Dong Y."/>
            <person name="Huang W."/>
            <person name="Nel W.J."/>
            <person name="Swalarsk-Parry B.S."/>
            <person name="Vaghefi N."/>
            <person name="Wilken P.M."/>
            <person name="An Z."/>
            <person name="de Beer Z.W."/>
            <person name="De Vos L."/>
            <person name="Chen L."/>
            <person name="Duong T.A."/>
            <person name="Gao Y."/>
            <person name="Hammerbacher A."/>
            <person name="Kikkert J.R."/>
            <person name="Li Y."/>
            <person name="Li H."/>
            <person name="Li K."/>
            <person name="Li Q."/>
            <person name="Liu X."/>
            <person name="Ma X."/>
            <person name="Naidoo K."/>
            <person name="Pethybridge S.J."/>
            <person name="Sun J."/>
            <person name="Steenkamp E.T."/>
            <person name="van der Nest M.A."/>
            <person name="van Wyk S."/>
            <person name="Wingfield M.J."/>
            <person name="Xiong C."/>
            <person name="Yue Q."/>
            <person name="Zhang X."/>
        </authorList>
    </citation>
    <scope>NUCLEOTIDE SEQUENCE [LARGE SCALE GENOMIC DNA]</scope>
    <source>
        <strain evidence="4 5">BP6252</strain>
    </source>
</reference>
<evidence type="ECO:0000313" key="5">
    <source>
        <dbReference type="Proteomes" id="UP000256645"/>
    </source>
</evidence>
<comment type="caution">
    <text evidence="1">Lacks conserved residue(s) required for the propagation of feature annotation.</text>
</comment>
<keyword evidence="1" id="KW-1133">Transmembrane helix</keyword>
<feature type="compositionally biased region" description="Polar residues" evidence="2">
    <location>
        <begin position="158"/>
        <end position="173"/>
    </location>
</feature>
<dbReference type="Pfam" id="PF10058">
    <property type="entry name" value="Zn_ribbon_10"/>
    <property type="match status" value="1"/>
</dbReference>
<dbReference type="STRING" id="1849047.A0A3D8QK02"/>
<gene>
    <name evidence="4" type="ORF">BP6252_11481</name>
</gene>
<evidence type="ECO:0000256" key="1">
    <source>
        <dbReference type="RuleBase" id="RU367073"/>
    </source>
</evidence>
<dbReference type="GO" id="GO:0071788">
    <property type="term" value="P:endoplasmic reticulum tubular network maintenance"/>
    <property type="evidence" value="ECO:0007669"/>
    <property type="project" value="UniProtKB-UniRule"/>
</dbReference>
<dbReference type="EMBL" id="PDLM01000014">
    <property type="protein sequence ID" value="RDW62048.1"/>
    <property type="molecule type" value="Genomic_DNA"/>
</dbReference>
<keyword evidence="5" id="KW-1185">Reference proteome</keyword>
<comment type="similarity">
    <text evidence="1">Belongs to the lunapark family.</text>
</comment>
<feature type="compositionally biased region" description="Basic residues" evidence="2">
    <location>
        <begin position="370"/>
        <end position="382"/>
    </location>
</feature>
<dbReference type="Proteomes" id="UP000256645">
    <property type="component" value="Unassembled WGS sequence"/>
</dbReference>
<keyword evidence="1" id="KW-0863">Zinc-finger</keyword>
<comment type="function">
    <text evidence="1">Plays a role in determining ER morphology.</text>
</comment>
<keyword evidence="1" id="KW-0472">Membrane</keyword>
<accession>A0A3D8QK02</accession>
<keyword evidence="1" id="KW-0862">Zinc</keyword>
<feature type="compositionally biased region" description="Polar residues" evidence="2">
    <location>
        <begin position="181"/>
        <end position="193"/>
    </location>
</feature>
<dbReference type="InterPro" id="IPR019273">
    <property type="entry name" value="Lunapark_Znf"/>
</dbReference>
<dbReference type="AlphaFoldDB" id="A0A3D8QK02"/>
<keyword evidence="1" id="KW-0479">Metal-binding</keyword>
<comment type="caution">
    <text evidence="4">The sequence shown here is derived from an EMBL/GenBank/DDBJ whole genome shotgun (WGS) entry which is preliminary data.</text>
</comment>
<feature type="compositionally biased region" description="Acidic residues" evidence="2">
    <location>
        <begin position="342"/>
        <end position="365"/>
    </location>
</feature>
<feature type="region of interest" description="Disordered" evidence="2">
    <location>
        <begin position="140"/>
        <end position="242"/>
    </location>
</feature>
<evidence type="ECO:0000256" key="2">
    <source>
        <dbReference type="SAM" id="MobiDB-lite"/>
    </source>
</evidence>
<keyword evidence="1" id="KW-0812">Transmembrane</keyword>
<dbReference type="OrthoDB" id="1725934at2759"/>
<evidence type="ECO:0000259" key="3">
    <source>
        <dbReference type="Pfam" id="PF10058"/>
    </source>
</evidence>
<name>A0A3D8QK02_9HELO</name>
<dbReference type="GO" id="GO:1903373">
    <property type="term" value="P:positive regulation of endoplasmic reticulum tubular network organization"/>
    <property type="evidence" value="ECO:0007669"/>
    <property type="project" value="UniProtKB-UniRule"/>
</dbReference>